<organism evidence="2 3">
    <name type="scientific">Pantoea piersonii</name>
    <dbReference type="NCBI Taxonomy" id="2364647"/>
    <lineage>
        <taxon>Bacteria</taxon>
        <taxon>Pseudomonadati</taxon>
        <taxon>Pseudomonadota</taxon>
        <taxon>Gammaproteobacteria</taxon>
        <taxon>Enterobacterales</taxon>
        <taxon>Erwiniaceae</taxon>
        <taxon>Pantoea</taxon>
    </lineage>
</organism>
<dbReference type="Pfam" id="PF12790">
    <property type="entry name" value="T6SS-SciN"/>
    <property type="match status" value="1"/>
</dbReference>
<geneLocation type="plasmid" evidence="2 3">
    <name>pGABEKP28_2</name>
</geneLocation>
<dbReference type="KEGG" id="kpie:N5580_20900"/>
<name>A0AAJ5QR06_9GAMM</name>
<dbReference type="RefSeq" id="WP_126689346.1">
    <property type="nucleotide sequence ID" value="NZ_CP104760.1"/>
</dbReference>
<evidence type="ECO:0000256" key="1">
    <source>
        <dbReference type="SAM" id="SignalP"/>
    </source>
</evidence>
<dbReference type="PANTHER" id="PTHR37625:SF4">
    <property type="entry name" value="OUTER MEMBRANE LIPOPROTEIN"/>
    <property type="match status" value="1"/>
</dbReference>
<keyword evidence="2" id="KW-0614">Plasmid</keyword>
<sequence>MTMRFAALLALTCAGALGGCASSPAAPDAPAKVNIAFSYRPDANGGAPLKIRLFMLRASSDFASADFYSLQNRASSLLGENLLDSNVFFLTRQTPRSVTASVPPVGTRYVGIMAEYQTIDRKVWRKLLTLPAARPRPFYRVWQSDENELKVSVVAGKEGLTLSQSSND</sequence>
<evidence type="ECO:0000313" key="3">
    <source>
        <dbReference type="Proteomes" id="UP001211544"/>
    </source>
</evidence>
<protein>
    <submittedName>
        <fullName evidence="2">Type VI secretion system lipoprotein TssJ</fullName>
    </submittedName>
</protein>
<dbReference type="EMBL" id="CP104760">
    <property type="protein sequence ID" value="WBG93420.1"/>
    <property type="molecule type" value="Genomic_DNA"/>
</dbReference>
<dbReference type="AlphaFoldDB" id="A0AAJ5QR06"/>
<dbReference type="Gene3D" id="2.60.40.4150">
    <property type="entry name" value="Type VI secretion system, lipoprotein SciN"/>
    <property type="match status" value="1"/>
</dbReference>
<keyword evidence="3" id="KW-1185">Reference proteome</keyword>
<reference evidence="2 3" key="1">
    <citation type="journal article" date="2022" name="J Glob Antimicrob Resist">
        <title>First complete genome of a multidrug resistant strain of the novel human pathogen Kalamiella piersonii (GABEKP28) identified in human saliva.</title>
        <authorList>
            <person name="McDonagh F."/>
            <person name="Singh N.K."/>
            <person name="Venkateswaran K."/>
            <person name="Lonappan A.M."/>
            <person name="Hallahan B."/>
            <person name="Tuohy A."/>
            <person name="Burke L."/>
            <person name="Kovarova A."/>
            <person name="Miliotis G."/>
        </authorList>
    </citation>
    <scope>NUCLEOTIDE SEQUENCE [LARGE SCALE GENOMIC DNA]</scope>
    <source>
        <strain evidence="2 3">GABEKP28</strain>
    </source>
</reference>
<feature type="chain" id="PRO_5042549211" evidence="1">
    <location>
        <begin position="26"/>
        <end position="168"/>
    </location>
</feature>
<feature type="signal peptide" evidence="1">
    <location>
        <begin position="1"/>
        <end position="25"/>
    </location>
</feature>
<gene>
    <name evidence="2" type="primary">tssJ</name>
    <name evidence="2" type="ORF">N5580_20900</name>
</gene>
<dbReference type="InterPro" id="IPR038706">
    <property type="entry name" value="Type_VI_SciN-like_sf"/>
</dbReference>
<dbReference type="PANTHER" id="PTHR37625">
    <property type="entry name" value="OUTER MEMBRANE LIPOPROTEIN-RELATED"/>
    <property type="match status" value="1"/>
</dbReference>
<dbReference type="InterPro" id="IPR017734">
    <property type="entry name" value="T6SS_SciN"/>
</dbReference>
<accession>A0AAJ5QR06</accession>
<dbReference type="PROSITE" id="PS51257">
    <property type="entry name" value="PROKAR_LIPOPROTEIN"/>
    <property type="match status" value="1"/>
</dbReference>
<dbReference type="Proteomes" id="UP001211544">
    <property type="component" value="Plasmid pGABEKP28_2"/>
</dbReference>
<keyword evidence="1" id="KW-0732">Signal</keyword>
<evidence type="ECO:0000313" key="2">
    <source>
        <dbReference type="EMBL" id="WBG93420.1"/>
    </source>
</evidence>
<proteinExistence type="predicted"/>
<keyword evidence="2" id="KW-0449">Lipoprotein</keyword>
<dbReference type="NCBIfam" id="TIGR03352">
    <property type="entry name" value="VI_chp_3"/>
    <property type="match status" value="1"/>
</dbReference>